<name>A0A1R2BD47_9CILI</name>
<feature type="compositionally biased region" description="Basic residues" evidence="1">
    <location>
        <begin position="284"/>
        <end position="294"/>
    </location>
</feature>
<evidence type="ECO:0000313" key="3">
    <source>
        <dbReference type="Proteomes" id="UP000187209"/>
    </source>
</evidence>
<organism evidence="2 3">
    <name type="scientific">Stentor coeruleus</name>
    <dbReference type="NCBI Taxonomy" id="5963"/>
    <lineage>
        <taxon>Eukaryota</taxon>
        <taxon>Sar</taxon>
        <taxon>Alveolata</taxon>
        <taxon>Ciliophora</taxon>
        <taxon>Postciliodesmatophora</taxon>
        <taxon>Heterotrichea</taxon>
        <taxon>Heterotrichida</taxon>
        <taxon>Stentoridae</taxon>
        <taxon>Stentor</taxon>
    </lineage>
</organism>
<gene>
    <name evidence="2" type="ORF">SteCoe_26328</name>
</gene>
<dbReference type="Proteomes" id="UP000187209">
    <property type="component" value="Unassembled WGS sequence"/>
</dbReference>
<proteinExistence type="predicted"/>
<feature type="compositionally biased region" description="Basic and acidic residues" evidence="1">
    <location>
        <begin position="7"/>
        <end position="22"/>
    </location>
</feature>
<accession>A0A1R2BD47</accession>
<keyword evidence="3" id="KW-1185">Reference proteome</keyword>
<reference evidence="2 3" key="1">
    <citation type="submission" date="2016-11" db="EMBL/GenBank/DDBJ databases">
        <title>The macronuclear genome of Stentor coeruleus: a giant cell with tiny introns.</title>
        <authorList>
            <person name="Slabodnick M."/>
            <person name="Ruby J.G."/>
            <person name="Reiff S.B."/>
            <person name="Swart E.C."/>
            <person name="Gosai S."/>
            <person name="Prabakaran S."/>
            <person name="Witkowska E."/>
            <person name="Larue G.E."/>
            <person name="Fisher S."/>
            <person name="Freeman R.M."/>
            <person name="Gunawardena J."/>
            <person name="Chu W."/>
            <person name="Stover N.A."/>
            <person name="Gregory B.D."/>
            <person name="Nowacki M."/>
            <person name="Derisi J."/>
            <person name="Roy S.W."/>
            <person name="Marshall W.F."/>
            <person name="Sood P."/>
        </authorList>
    </citation>
    <scope>NUCLEOTIDE SEQUENCE [LARGE SCALE GENOMIC DNA]</scope>
    <source>
        <strain evidence="2">WM001</strain>
    </source>
</reference>
<evidence type="ECO:0000313" key="2">
    <source>
        <dbReference type="EMBL" id="OMJ74686.1"/>
    </source>
</evidence>
<feature type="region of interest" description="Disordered" evidence="1">
    <location>
        <begin position="1"/>
        <end position="23"/>
    </location>
</feature>
<sequence length="294" mass="34348">MGCSESRTGKIDDKNKESEKQQVSDNSLDLKYYINTEGSLNIHNFHSENLIRTLQRYSYSKEITEKNLAKAFKVMGIKLEGALEFYKLFKLETMYSREAVMHDAQKICTLFILLGKSQNIDKPSLIFKNYDHSGKGILNQENINTMIQDLLWIILYAIPIFTLQQYPKNLVLIKQSESFRKARPELLTDFKSKLIHKSQKDLPFKEFLKKASRADFMKIFNPFDLRKYALKRQNFIITPKDLKKFNIQITEESTGNTESETNKCVKFEDDKKNSRKGSFESTGKVKKHKKILKN</sequence>
<feature type="region of interest" description="Disordered" evidence="1">
    <location>
        <begin position="268"/>
        <end position="294"/>
    </location>
</feature>
<evidence type="ECO:0000256" key="1">
    <source>
        <dbReference type="SAM" id="MobiDB-lite"/>
    </source>
</evidence>
<comment type="caution">
    <text evidence="2">The sequence shown here is derived from an EMBL/GenBank/DDBJ whole genome shotgun (WGS) entry which is preliminary data.</text>
</comment>
<dbReference type="AlphaFoldDB" id="A0A1R2BD47"/>
<dbReference type="OrthoDB" id="326630at2759"/>
<dbReference type="EMBL" id="MPUH01000735">
    <property type="protein sequence ID" value="OMJ74686.1"/>
    <property type="molecule type" value="Genomic_DNA"/>
</dbReference>
<protein>
    <submittedName>
        <fullName evidence="2">Uncharacterized protein</fullName>
    </submittedName>
</protein>